<dbReference type="RefSeq" id="WP_285612742.1">
    <property type="nucleotide sequence ID" value="NZ_BSSD01000010.1"/>
</dbReference>
<dbReference type="EMBL" id="BSSD01000010">
    <property type="protein sequence ID" value="GLW94792.1"/>
    <property type="molecule type" value="Genomic_DNA"/>
</dbReference>
<name>A0A9W6QUH0_9PSEU</name>
<accession>A0A9W6QUH0</accession>
<keyword evidence="2" id="KW-1185">Reference proteome</keyword>
<dbReference type="AlphaFoldDB" id="A0A9W6QUH0"/>
<comment type="caution">
    <text evidence="1">The sequence shown here is derived from an EMBL/GenBank/DDBJ whole genome shotgun (WGS) entry which is preliminary data.</text>
</comment>
<organism evidence="1 2">
    <name type="scientific">Actinokineospora globicatena</name>
    <dbReference type="NCBI Taxonomy" id="103729"/>
    <lineage>
        <taxon>Bacteria</taxon>
        <taxon>Bacillati</taxon>
        <taxon>Actinomycetota</taxon>
        <taxon>Actinomycetes</taxon>
        <taxon>Pseudonocardiales</taxon>
        <taxon>Pseudonocardiaceae</taxon>
        <taxon>Actinokineospora</taxon>
    </lineage>
</organism>
<evidence type="ECO:0000313" key="2">
    <source>
        <dbReference type="Proteomes" id="UP001165042"/>
    </source>
</evidence>
<dbReference type="Proteomes" id="UP001165042">
    <property type="component" value="Unassembled WGS sequence"/>
</dbReference>
<reference evidence="1" key="1">
    <citation type="submission" date="2023-02" db="EMBL/GenBank/DDBJ databases">
        <title>Actinokineospora globicatena NBRC 15670.</title>
        <authorList>
            <person name="Ichikawa N."/>
            <person name="Sato H."/>
            <person name="Tonouchi N."/>
        </authorList>
    </citation>
    <scope>NUCLEOTIDE SEQUENCE</scope>
    <source>
        <strain evidence="1">NBRC 15670</strain>
    </source>
</reference>
<evidence type="ECO:0000313" key="1">
    <source>
        <dbReference type="EMBL" id="GLW94792.1"/>
    </source>
</evidence>
<gene>
    <name evidence="1" type="ORF">Aglo03_56080</name>
</gene>
<proteinExistence type="predicted"/>
<sequence length="187" mass="20327">MTPVPYITKWSTEVPDSSRLVRSRRGGIAYADETASDRDTHGTLWVRMSSSPGEGRPDFGIVHTPRQRRAMQDLLCQVCGGPADTSDDGVLWLLEDHRDDWSGWPDGMGVTEPPVCLTCVDVSTSACPALRRSYAVIRAKTYPVAGVLGIKPSGPGGPDLVPFGDPRLPWVLALELVRQLGQCTILN</sequence>
<protein>
    <submittedName>
        <fullName evidence="1">Uncharacterized protein</fullName>
    </submittedName>
</protein>